<dbReference type="OrthoDB" id="5365548at2759"/>
<accession>S9VY60</accession>
<dbReference type="InterPro" id="IPR036249">
    <property type="entry name" value="Thioredoxin-like_sf"/>
</dbReference>
<dbReference type="EMBL" id="KE546991">
    <property type="protein sequence ID" value="EPY51169.1"/>
    <property type="molecule type" value="Genomic_DNA"/>
</dbReference>
<keyword evidence="6" id="KW-0732">Signal</keyword>
<protein>
    <submittedName>
        <fullName evidence="7">Protein disulfide isomerase</fullName>
    </submittedName>
</protein>
<dbReference type="PANTHER" id="PTHR46426">
    <property type="entry name" value="PROTEIN DISULFIDE-ISOMERASE TMX3"/>
    <property type="match status" value="1"/>
</dbReference>
<feature type="signal peptide" evidence="6">
    <location>
        <begin position="1"/>
        <end position="26"/>
    </location>
</feature>
<evidence type="ECO:0000313" key="8">
    <source>
        <dbReference type="Proteomes" id="UP000015464"/>
    </source>
</evidence>
<dbReference type="PANTHER" id="PTHR46426:SF1">
    <property type="entry name" value="PROTEIN DISULFIDE-ISOMERASE TMX3"/>
    <property type="match status" value="1"/>
</dbReference>
<keyword evidence="3 5" id="KW-1133">Transmembrane helix</keyword>
<name>S9VY60_SCHCR</name>
<dbReference type="GO" id="GO:0005783">
    <property type="term" value="C:endoplasmic reticulum"/>
    <property type="evidence" value="ECO:0007669"/>
    <property type="project" value="TreeGrafter"/>
</dbReference>
<dbReference type="GO" id="GO:0016020">
    <property type="term" value="C:membrane"/>
    <property type="evidence" value="ECO:0007669"/>
    <property type="project" value="UniProtKB-SubCell"/>
</dbReference>
<evidence type="ECO:0000256" key="3">
    <source>
        <dbReference type="ARBA" id="ARBA00022989"/>
    </source>
</evidence>
<reference evidence="7 8" key="1">
    <citation type="journal article" date="2011" name="Science">
        <title>Comparative functional genomics of the fission yeasts.</title>
        <authorList>
            <person name="Rhind N."/>
            <person name="Chen Z."/>
            <person name="Yassour M."/>
            <person name="Thompson D.A."/>
            <person name="Haas B.J."/>
            <person name="Habib N."/>
            <person name="Wapinski I."/>
            <person name="Roy S."/>
            <person name="Lin M.F."/>
            <person name="Heiman D.I."/>
            <person name="Young S.K."/>
            <person name="Furuya K."/>
            <person name="Guo Y."/>
            <person name="Pidoux A."/>
            <person name="Chen H.M."/>
            <person name="Robbertse B."/>
            <person name="Goldberg J.M."/>
            <person name="Aoki K."/>
            <person name="Bayne E.H."/>
            <person name="Berlin A.M."/>
            <person name="Desjardins C.A."/>
            <person name="Dobbs E."/>
            <person name="Dukaj L."/>
            <person name="Fan L."/>
            <person name="FitzGerald M.G."/>
            <person name="French C."/>
            <person name="Gujja S."/>
            <person name="Hansen K."/>
            <person name="Keifenheim D."/>
            <person name="Levin J.Z."/>
            <person name="Mosher R.A."/>
            <person name="Mueller C.A."/>
            <person name="Pfiffner J."/>
            <person name="Priest M."/>
            <person name="Russ C."/>
            <person name="Smialowska A."/>
            <person name="Swoboda P."/>
            <person name="Sykes S.M."/>
            <person name="Vaughn M."/>
            <person name="Vengrova S."/>
            <person name="Yoder R."/>
            <person name="Zeng Q."/>
            <person name="Allshire R."/>
            <person name="Baulcombe D."/>
            <person name="Birren B.W."/>
            <person name="Brown W."/>
            <person name="Ekwall K."/>
            <person name="Kellis M."/>
            <person name="Leatherwood J."/>
            <person name="Levin H."/>
            <person name="Margalit H."/>
            <person name="Martienssen R."/>
            <person name="Nieduszynski C.A."/>
            <person name="Spatafora J.W."/>
            <person name="Friedman N."/>
            <person name="Dalgaard J.Z."/>
            <person name="Baumann P."/>
            <person name="Niki H."/>
            <person name="Regev A."/>
            <person name="Nusbaum C."/>
        </authorList>
    </citation>
    <scope>NUCLEOTIDE SEQUENCE [LARGE SCALE GENOMIC DNA]</scope>
    <source>
        <strain evidence="8">OY26 / ATCC MYA-4695 / CBS 11777 / NBRC 106824 / NRRL Y48691</strain>
    </source>
</reference>
<evidence type="ECO:0000256" key="2">
    <source>
        <dbReference type="ARBA" id="ARBA00022692"/>
    </source>
</evidence>
<keyword evidence="2 5" id="KW-0812">Transmembrane</keyword>
<dbReference type="HOGENOM" id="CLU_485840_0_0_1"/>
<keyword evidence="4 5" id="KW-0472">Membrane</keyword>
<dbReference type="Proteomes" id="UP000015464">
    <property type="component" value="Unassembled WGS sequence"/>
</dbReference>
<gene>
    <name evidence="7" type="ORF">SPOG_02346</name>
</gene>
<sequence length="548" mass="63479">MGLSMGFIKTLVLCLSLYSIVLRGSSLVILTNNTSLKAFEEGKNVNHSLIGASLLDVVTTKEKRLINTEAETSNQLESQLVSYFEEINYDQLHNNVYSSFRQNGFILFTSKDKRCTTCNYYAHNAASAFVKLLKEYKSGIPFYSFDCSSNPWYCQQELGIHTYPTFAYYNLMGEFTFFTSHTPFEVLIKFAETIRPLNNLDGKPHIDSVVRLKELESLESQYPTFFLYIHDYGSTSEDFNYLRMFSRSLAGYAPIFRSDDKNLANYYNITRLPHLMAVRNGVSFSYPAESVSSMRDPIRLCSWAAKLKYPLVPELTPEFAKTLDDDSYLAIALVNPISRHVESQDLHNIQSIGKQWVQTIRSIERNQLLNARKEWWDYVNYLKAKGYEDVPFRAAKHALPLPENNKITFVWLNAHQWKSWISDTFSIKSVPYSRFVLVHPSGLKYWDQSEDGTLLKLDQPARIINTTLSVLSIKGQPPPYNLTVSHEYFWLVQVKEFLASYQKYIWLQAGCFIFVLYWSSVKSLLYRANRSLITYLKQRSPQYLRKSI</sequence>
<evidence type="ECO:0000256" key="5">
    <source>
        <dbReference type="SAM" id="Phobius"/>
    </source>
</evidence>
<keyword evidence="8" id="KW-1185">Reference proteome</keyword>
<dbReference type="SUPFAM" id="SSF52833">
    <property type="entry name" value="Thioredoxin-like"/>
    <property type="match status" value="1"/>
</dbReference>
<keyword evidence="7" id="KW-0413">Isomerase</keyword>
<dbReference type="Gene3D" id="3.40.30.10">
    <property type="entry name" value="Glutaredoxin"/>
    <property type="match status" value="1"/>
</dbReference>
<evidence type="ECO:0000256" key="4">
    <source>
        <dbReference type="ARBA" id="ARBA00023136"/>
    </source>
</evidence>
<dbReference type="AlphaFoldDB" id="S9VY60"/>
<proteinExistence type="predicted"/>
<dbReference type="RefSeq" id="XP_013023742.1">
    <property type="nucleotide sequence ID" value="XM_013168288.1"/>
</dbReference>
<feature type="transmembrane region" description="Helical" evidence="5">
    <location>
        <begin position="504"/>
        <end position="521"/>
    </location>
</feature>
<dbReference type="GeneID" id="25036670"/>
<feature type="chain" id="PRO_5004559353" evidence="6">
    <location>
        <begin position="27"/>
        <end position="548"/>
    </location>
</feature>
<dbReference type="eggNOG" id="KOG0191">
    <property type="taxonomic scope" value="Eukaryota"/>
</dbReference>
<dbReference type="GO" id="GO:0016853">
    <property type="term" value="F:isomerase activity"/>
    <property type="evidence" value="ECO:0007669"/>
    <property type="project" value="UniProtKB-KW"/>
</dbReference>
<evidence type="ECO:0000256" key="1">
    <source>
        <dbReference type="ARBA" id="ARBA00004167"/>
    </source>
</evidence>
<organism evidence="7 8">
    <name type="scientific">Schizosaccharomyces cryophilus (strain OY26 / ATCC MYA-4695 / CBS 11777 / NBRC 106824 / NRRL Y48691)</name>
    <name type="common">Fission yeast</name>
    <dbReference type="NCBI Taxonomy" id="653667"/>
    <lineage>
        <taxon>Eukaryota</taxon>
        <taxon>Fungi</taxon>
        <taxon>Dikarya</taxon>
        <taxon>Ascomycota</taxon>
        <taxon>Taphrinomycotina</taxon>
        <taxon>Schizosaccharomycetes</taxon>
        <taxon>Schizosaccharomycetales</taxon>
        <taxon>Schizosaccharomycetaceae</taxon>
        <taxon>Schizosaccharomyces</taxon>
    </lineage>
</organism>
<evidence type="ECO:0000256" key="6">
    <source>
        <dbReference type="SAM" id="SignalP"/>
    </source>
</evidence>
<dbReference type="OMA" id="YAPIFRS"/>
<comment type="subcellular location">
    <subcellularLocation>
        <location evidence="1">Membrane</location>
        <topology evidence="1">Single-pass membrane protein</topology>
    </subcellularLocation>
</comment>
<dbReference type="STRING" id="653667.S9VY60"/>
<evidence type="ECO:0000313" key="7">
    <source>
        <dbReference type="EMBL" id="EPY51169.1"/>
    </source>
</evidence>
<dbReference type="InterPro" id="IPR052250">
    <property type="entry name" value="PDI_TMX3"/>
</dbReference>